<sequence length="78" mass="8265">MSAKTATAPEEDTASDTAGVTASLPTALCSVVWSGGHPYVREGHNGRARWVGLDDRGRPLTLTDAELARRGWSRRASG</sequence>
<accession>A0A8J3CEF9</accession>
<reference evidence="2" key="1">
    <citation type="journal article" date="2014" name="Int. J. Syst. Evol. Microbiol.">
        <title>Complete genome sequence of Corynebacterium casei LMG S-19264T (=DSM 44701T), isolated from a smear-ripened cheese.</title>
        <authorList>
            <consortium name="US DOE Joint Genome Institute (JGI-PGF)"/>
            <person name="Walter F."/>
            <person name="Albersmeier A."/>
            <person name="Kalinowski J."/>
            <person name="Ruckert C."/>
        </authorList>
    </citation>
    <scope>NUCLEOTIDE SEQUENCE</scope>
    <source>
        <strain evidence="2">CGMCC 4.5737</strain>
    </source>
</reference>
<keyword evidence="3" id="KW-1185">Reference proteome</keyword>
<proteinExistence type="predicted"/>
<evidence type="ECO:0000313" key="3">
    <source>
        <dbReference type="Proteomes" id="UP000637578"/>
    </source>
</evidence>
<organism evidence="2 3">
    <name type="scientific">Longimycelium tulufanense</name>
    <dbReference type="NCBI Taxonomy" id="907463"/>
    <lineage>
        <taxon>Bacteria</taxon>
        <taxon>Bacillati</taxon>
        <taxon>Actinomycetota</taxon>
        <taxon>Actinomycetes</taxon>
        <taxon>Pseudonocardiales</taxon>
        <taxon>Pseudonocardiaceae</taxon>
        <taxon>Longimycelium</taxon>
    </lineage>
</organism>
<dbReference type="RefSeq" id="WP_189058015.1">
    <property type="nucleotide sequence ID" value="NZ_BMMK01000012.1"/>
</dbReference>
<dbReference type="AlphaFoldDB" id="A0A8J3CEF9"/>
<name>A0A8J3CEF9_9PSEU</name>
<feature type="region of interest" description="Disordered" evidence="1">
    <location>
        <begin position="1"/>
        <end position="21"/>
    </location>
</feature>
<evidence type="ECO:0000256" key="1">
    <source>
        <dbReference type="SAM" id="MobiDB-lite"/>
    </source>
</evidence>
<protein>
    <submittedName>
        <fullName evidence="2">Uncharacterized protein</fullName>
    </submittedName>
</protein>
<reference evidence="2" key="2">
    <citation type="submission" date="2020-09" db="EMBL/GenBank/DDBJ databases">
        <authorList>
            <person name="Sun Q."/>
            <person name="Zhou Y."/>
        </authorList>
    </citation>
    <scope>NUCLEOTIDE SEQUENCE</scope>
    <source>
        <strain evidence="2">CGMCC 4.5737</strain>
    </source>
</reference>
<evidence type="ECO:0000313" key="2">
    <source>
        <dbReference type="EMBL" id="GGM56554.1"/>
    </source>
</evidence>
<dbReference type="Proteomes" id="UP000637578">
    <property type="component" value="Unassembled WGS sequence"/>
</dbReference>
<comment type="caution">
    <text evidence="2">The sequence shown here is derived from an EMBL/GenBank/DDBJ whole genome shotgun (WGS) entry which is preliminary data.</text>
</comment>
<gene>
    <name evidence="2" type="ORF">GCM10012275_29620</name>
</gene>
<dbReference type="EMBL" id="BMMK01000012">
    <property type="protein sequence ID" value="GGM56554.1"/>
    <property type="molecule type" value="Genomic_DNA"/>
</dbReference>